<dbReference type="Proteomes" id="UP001341840">
    <property type="component" value="Unassembled WGS sequence"/>
</dbReference>
<evidence type="ECO:0000313" key="1">
    <source>
        <dbReference type="EMBL" id="MED6127797.1"/>
    </source>
</evidence>
<accession>A0ABU6RUY3</accession>
<keyword evidence="2" id="KW-1185">Reference proteome</keyword>
<protein>
    <submittedName>
        <fullName evidence="1">Fatty acid desaturase (DSD1)</fullName>
    </submittedName>
</protein>
<proteinExistence type="predicted"/>
<dbReference type="EMBL" id="JASCZI010032047">
    <property type="protein sequence ID" value="MED6127797.1"/>
    <property type="molecule type" value="Genomic_DNA"/>
</dbReference>
<name>A0ABU6RUY3_9FABA</name>
<evidence type="ECO:0000313" key="2">
    <source>
        <dbReference type="Proteomes" id="UP001341840"/>
    </source>
</evidence>
<organism evidence="1 2">
    <name type="scientific">Stylosanthes scabra</name>
    <dbReference type="NCBI Taxonomy" id="79078"/>
    <lineage>
        <taxon>Eukaryota</taxon>
        <taxon>Viridiplantae</taxon>
        <taxon>Streptophyta</taxon>
        <taxon>Embryophyta</taxon>
        <taxon>Tracheophyta</taxon>
        <taxon>Spermatophyta</taxon>
        <taxon>Magnoliopsida</taxon>
        <taxon>eudicotyledons</taxon>
        <taxon>Gunneridae</taxon>
        <taxon>Pentapetalae</taxon>
        <taxon>rosids</taxon>
        <taxon>fabids</taxon>
        <taxon>Fabales</taxon>
        <taxon>Fabaceae</taxon>
        <taxon>Papilionoideae</taxon>
        <taxon>50 kb inversion clade</taxon>
        <taxon>dalbergioids sensu lato</taxon>
        <taxon>Dalbergieae</taxon>
        <taxon>Pterocarpus clade</taxon>
        <taxon>Stylosanthes</taxon>
    </lineage>
</organism>
<reference evidence="1 2" key="1">
    <citation type="journal article" date="2023" name="Plants (Basel)">
        <title>Bridging the Gap: Combining Genomics and Transcriptomics Approaches to Understand Stylosanthes scabra, an Orphan Legume from the Brazilian Caatinga.</title>
        <authorList>
            <person name="Ferreira-Neto J.R.C."/>
            <person name="da Silva M.D."/>
            <person name="Binneck E."/>
            <person name="de Melo N.F."/>
            <person name="da Silva R.H."/>
            <person name="de Melo A.L.T.M."/>
            <person name="Pandolfi V."/>
            <person name="Bustamante F.O."/>
            <person name="Brasileiro-Vidal A.C."/>
            <person name="Benko-Iseppon A.M."/>
        </authorList>
    </citation>
    <scope>NUCLEOTIDE SEQUENCE [LARGE SCALE GENOMIC DNA]</scope>
    <source>
        <tissue evidence="1">Leaves</tissue>
    </source>
</reference>
<sequence>TQAAKPVLGKYYREPEKSGPLPFHLIKYLLQSIGQDHYVSDNGDIVYYQTDHHLLNKNKQV</sequence>
<gene>
    <name evidence="1" type="primary">FAD3_5</name>
    <name evidence="1" type="ORF">PIB30_091602</name>
</gene>
<comment type="caution">
    <text evidence="1">The sequence shown here is derived from an EMBL/GenBank/DDBJ whole genome shotgun (WGS) entry which is preliminary data.</text>
</comment>
<feature type="non-terminal residue" evidence="1">
    <location>
        <position position="1"/>
    </location>
</feature>